<name>A0AAD1MRC5_9MYCO</name>
<dbReference type="PROSITE" id="PS50989">
    <property type="entry name" value="COA_CT_CTER"/>
    <property type="match status" value="1"/>
</dbReference>
<dbReference type="Pfam" id="PF01039">
    <property type="entry name" value="Carboxyl_trans"/>
    <property type="match status" value="1"/>
</dbReference>
<proteinExistence type="predicted"/>
<evidence type="ECO:0000313" key="3">
    <source>
        <dbReference type="EMBL" id="BBY16064.1"/>
    </source>
</evidence>
<sequence length="540" mass="56431">MPRPPARSRATSSGRSAGSRSSTSEGPPAATRADFAELLRRRALTEDAARPEAVARRHASGGRTARENIADLVDDGSFVEYGRFAIAAQRARRDLDDLIARTPADGLVAGTARINGGACAVLSYDYTVLAGTQGALGHRKKDRLFDVIERLRLPTVFFAEGGGGRPGDTDYPVVSSLDVRAFKLWAGLSGVVPRIAVVKGRCFAGNAVIAGCADLIVATSDTSIGMGGPAMIAGGGLGDVAPDAVGPIATQAPNGVVDVVVDDEAQAVAVARTLVGYFQGCSAPGEVPDKTLLRTAVPERDRRAYDVAPIIRTLADDGSAVFLRQRFAREMVTALIRIDGRPVGVLANDTRHMAGAITAAASDKAARFLQLCDAFDIPVLSLIDCPGFMVGPAAEAEALVRRGSRLLVAGAALQVPMIAVVLRRGYGLGAQAMSGGGLHEPLLTVAWPGAHLGPMGLEGAVRLGMRKELEAIADDAQREEVVRRATAAAQDNAKALNAAAVFEIDDVIDPAQTRDLVAATLAAAAAGPRERRVRRFVDTW</sequence>
<accession>A0AAD1MRC5</accession>
<feature type="region of interest" description="Disordered" evidence="1">
    <location>
        <begin position="1"/>
        <end position="33"/>
    </location>
</feature>
<keyword evidence="4" id="KW-1185">Reference proteome</keyword>
<dbReference type="InterPro" id="IPR029045">
    <property type="entry name" value="ClpP/crotonase-like_dom_sf"/>
</dbReference>
<protein>
    <submittedName>
        <fullName evidence="3">Carboxyl transferase/pyruvate carboxylase</fullName>
    </submittedName>
</protein>
<dbReference type="SUPFAM" id="SSF52096">
    <property type="entry name" value="ClpP/crotonase"/>
    <property type="match status" value="2"/>
</dbReference>
<evidence type="ECO:0000259" key="2">
    <source>
        <dbReference type="PROSITE" id="PS50989"/>
    </source>
</evidence>
<dbReference type="EMBL" id="AP022586">
    <property type="protein sequence ID" value="BBY16064.1"/>
    <property type="molecule type" value="Genomic_DNA"/>
</dbReference>
<evidence type="ECO:0000313" key="4">
    <source>
        <dbReference type="Proteomes" id="UP000466607"/>
    </source>
</evidence>
<gene>
    <name evidence="3" type="ORF">MLIT_16560</name>
</gene>
<dbReference type="InterPro" id="IPR051047">
    <property type="entry name" value="AccD/PCCB"/>
</dbReference>
<dbReference type="Proteomes" id="UP000466607">
    <property type="component" value="Chromosome"/>
</dbReference>
<dbReference type="PANTHER" id="PTHR43842:SF2">
    <property type="entry name" value="PROPIONYL-COA CARBOXYLASE BETA CHAIN, MITOCHONDRIAL"/>
    <property type="match status" value="1"/>
</dbReference>
<dbReference type="InterPro" id="IPR034733">
    <property type="entry name" value="AcCoA_carboxyl_beta"/>
</dbReference>
<dbReference type="Gene3D" id="3.90.226.10">
    <property type="entry name" value="2-enoyl-CoA Hydratase, Chain A, domain 1"/>
    <property type="match status" value="2"/>
</dbReference>
<dbReference type="PANTHER" id="PTHR43842">
    <property type="entry name" value="PROPIONYL-COA CARBOXYLASE BETA CHAIN"/>
    <property type="match status" value="1"/>
</dbReference>
<dbReference type="GO" id="GO:0016740">
    <property type="term" value="F:transferase activity"/>
    <property type="evidence" value="ECO:0007669"/>
    <property type="project" value="UniProtKB-KW"/>
</dbReference>
<dbReference type="GO" id="GO:0004658">
    <property type="term" value="F:propionyl-CoA carboxylase activity"/>
    <property type="evidence" value="ECO:0007669"/>
    <property type="project" value="TreeGrafter"/>
</dbReference>
<feature type="domain" description="CoA carboxyltransferase C-terminal" evidence="2">
    <location>
        <begin position="284"/>
        <end position="531"/>
    </location>
</feature>
<evidence type="ECO:0000256" key="1">
    <source>
        <dbReference type="SAM" id="MobiDB-lite"/>
    </source>
</evidence>
<dbReference type="InterPro" id="IPR011763">
    <property type="entry name" value="COA_CT_C"/>
</dbReference>
<organism evidence="3 4">
    <name type="scientific">Mycolicibacterium litorale</name>
    <dbReference type="NCBI Taxonomy" id="758802"/>
    <lineage>
        <taxon>Bacteria</taxon>
        <taxon>Bacillati</taxon>
        <taxon>Actinomycetota</taxon>
        <taxon>Actinomycetes</taxon>
        <taxon>Mycobacteriales</taxon>
        <taxon>Mycobacteriaceae</taxon>
        <taxon>Mycolicibacterium</taxon>
    </lineage>
</organism>
<dbReference type="AlphaFoldDB" id="A0AAD1MRC5"/>
<keyword evidence="3" id="KW-0808">Transferase</keyword>
<reference evidence="3 4" key="1">
    <citation type="journal article" date="2019" name="Emerg. Microbes Infect.">
        <title>Comprehensive subspecies identification of 175 nontuberculous mycobacteria species based on 7547 genomic profiles.</title>
        <authorList>
            <person name="Matsumoto Y."/>
            <person name="Kinjo T."/>
            <person name="Motooka D."/>
            <person name="Nabeya D."/>
            <person name="Jung N."/>
            <person name="Uechi K."/>
            <person name="Horii T."/>
            <person name="Iida T."/>
            <person name="Fujita J."/>
            <person name="Nakamura S."/>
        </authorList>
    </citation>
    <scope>NUCLEOTIDE SEQUENCE [LARGE SCALE GENOMIC DNA]</scope>
    <source>
        <strain evidence="3 4">JCM 17423</strain>
    </source>
</reference>
<feature type="compositionally biased region" description="Low complexity" evidence="1">
    <location>
        <begin position="7"/>
        <end position="24"/>
    </location>
</feature>